<proteinExistence type="predicted"/>
<name>A0A1G6GJH2_9MICO</name>
<dbReference type="RefSeq" id="WP_058230585.1">
    <property type="nucleotide sequence ID" value="NZ_FMYG01000001.1"/>
</dbReference>
<dbReference type="OrthoDB" id="2911799at2"/>
<evidence type="ECO:0000313" key="2">
    <source>
        <dbReference type="Proteomes" id="UP000183203"/>
    </source>
</evidence>
<reference evidence="1 2" key="1">
    <citation type="submission" date="2016-09" db="EMBL/GenBank/DDBJ databases">
        <authorList>
            <person name="Capua I."/>
            <person name="De Benedictis P."/>
            <person name="Joannis T."/>
            <person name="Lombin L.H."/>
            <person name="Cattoli G."/>
        </authorList>
    </citation>
    <scope>NUCLEOTIDE SEQUENCE [LARGE SCALE GENOMIC DNA]</scope>
    <source>
        <strain evidence="1 2">NIO-1002</strain>
    </source>
</reference>
<dbReference type="InterPro" id="IPR019270">
    <property type="entry name" value="DUF2283"/>
</dbReference>
<sequence>MRITYDADADAAYIAVVDDVPAGAATQQVHSIATPGGRGEVVLDFDAHDRLLGVEVLGARAVLAPEVLDIASAP</sequence>
<gene>
    <name evidence="1" type="ORF">SAMN05216418_0235</name>
</gene>
<dbReference type="Proteomes" id="UP000183203">
    <property type="component" value="Unassembled WGS sequence"/>
</dbReference>
<dbReference type="AlphaFoldDB" id="A0A1G6GJH2"/>
<accession>A0A1G6GJH2</accession>
<dbReference type="EMBL" id="FMYG01000001">
    <property type="protein sequence ID" value="SDB81336.1"/>
    <property type="molecule type" value="Genomic_DNA"/>
</dbReference>
<protein>
    <submittedName>
        <fullName evidence="1">Uncharacterized protein YuzE</fullName>
    </submittedName>
</protein>
<organism evidence="1 2">
    <name type="scientific">Microbacterium enclense</name>
    <dbReference type="NCBI Taxonomy" id="993073"/>
    <lineage>
        <taxon>Bacteria</taxon>
        <taxon>Bacillati</taxon>
        <taxon>Actinomycetota</taxon>
        <taxon>Actinomycetes</taxon>
        <taxon>Micrococcales</taxon>
        <taxon>Microbacteriaceae</taxon>
        <taxon>Microbacterium</taxon>
    </lineage>
</organism>
<dbReference type="Pfam" id="PF10049">
    <property type="entry name" value="DUF2283"/>
    <property type="match status" value="1"/>
</dbReference>
<evidence type="ECO:0000313" key="1">
    <source>
        <dbReference type="EMBL" id="SDB81336.1"/>
    </source>
</evidence>